<protein>
    <recommendedName>
        <fullName evidence="3">Phage protein D</fullName>
    </recommendedName>
</protein>
<evidence type="ECO:0000313" key="2">
    <source>
        <dbReference type="Proteomes" id="UP000295097"/>
    </source>
</evidence>
<reference evidence="1 2" key="1">
    <citation type="submission" date="2019-03" db="EMBL/GenBank/DDBJ databases">
        <title>Freshwater and sediment microbial communities from various areas in North America, analyzing microbe dynamics in response to fracking.</title>
        <authorList>
            <person name="Lamendella R."/>
        </authorList>
    </citation>
    <scope>NUCLEOTIDE SEQUENCE [LARGE SCALE GENOMIC DNA]</scope>
    <source>
        <strain evidence="1 2">175.2</strain>
    </source>
</reference>
<accession>A0A4R3NEC5</accession>
<proteinExistence type="predicted"/>
<dbReference type="RefSeq" id="WP_132314318.1">
    <property type="nucleotide sequence ID" value="NZ_SMAR01000071.1"/>
</dbReference>
<dbReference type="Proteomes" id="UP000295097">
    <property type="component" value="Unassembled WGS sequence"/>
</dbReference>
<name>A0A4R3NEC5_9HYPH</name>
<dbReference type="SUPFAM" id="SSF69279">
    <property type="entry name" value="Phage tail proteins"/>
    <property type="match status" value="1"/>
</dbReference>
<evidence type="ECO:0008006" key="3">
    <source>
        <dbReference type="Google" id="ProtNLM"/>
    </source>
</evidence>
<dbReference type="AlphaFoldDB" id="A0A4R3NEC5"/>
<evidence type="ECO:0000313" key="1">
    <source>
        <dbReference type="EMBL" id="TCT27926.1"/>
    </source>
</evidence>
<dbReference type="Pfam" id="PF05954">
    <property type="entry name" value="Phage_GPD"/>
    <property type="match status" value="1"/>
</dbReference>
<keyword evidence="2" id="KW-1185">Reference proteome</keyword>
<organism evidence="1 2">
    <name type="scientific">Martelella mediterranea</name>
    <dbReference type="NCBI Taxonomy" id="293089"/>
    <lineage>
        <taxon>Bacteria</taxon>
        <taxon>Pseudomonadati</taxon>
        <taxon>Pseudomonadota</taxon>
        <taxon>Alphaproteobacteria</taxon>
        <taxon>Hyphomicrobiales</taxon>
        <taxon>Aurantimonadaceae</taxon>
        <taxon>Martelella</taxon>
    </lineage>
</organism>
<dbReference type="EMBL" id="SMAR01000071">
    <property type="protein sequence ID" value="TCT27926.1"/>
    <property type="molecule type" value="Genomic_DNA"/>
</dbReference>
<sequence length="323" mass="34853">MATPFIEAKVNGSAVRDGFYNRLVSASIVDNAEDIADTCELTFDDADNAVAIPPAGAKLQLDFGYRPGGAAKMGLFEIEKPKIRGGSGGEFITLSGRSTDMRKAVKEPADEHFDDMSAGEIVRQLADRHGYDAKVSESFDQLVIPYIARTNQSTADFLSRLARRTGAQFSIKDGKFLFLEPGILAPITIDKAECTSWSFSIEPRPTYGNAKAGWYDRTTNTVQTTTAETGLEGPSKTLRTTYATKEEAEAAARSEAARQAAKTGSGSITMAGRTDILAGTTINATGFRKEASGLWYVKSVRHQFSNGYTVQISLEATKEGKKA</sequence>
<gene>
    <name evidence="1" type="ORF">EDC90_10716</name>
</gene>
<dbReference type="OrthoDB" id="4070623at2"/>
<comment type="caution">
    <text evidence="1">The sequence shown here is derived from an EMBL/GenBank/DDBJ whole genome shotgun (WGS) entry which is preliminary data.</text>
</comment>